<evidence type="ECO:0000256" key="7">
    <source>
        <dbReference type="ARBA" id="ARBA00023242"/>
    </source>
</evidence>
<dbReference type="Gene3D" id="2.130.10.10">
    <property type="entry name" value="YVTN repeat-like/Quinoprotein amine dehydrogenase"/>
    <property type="match status" value="2"/>
</dbReference>
<sequence length="947" mass="105478">MTGFSCIECIGGRDVSTVKPVFSANSELLFVANGNKVDIHSTRGGDFIQSLNSEVATSENIVALFLHPLNNKHLVAVFENSHVVTWIADTGSIGSTCRLQPKDPVFKVVNARCHVNVIDDSTVDIFALVQLEGETSKVVMKVFSGETGEEKVIHHKAFKSLVFQDVGSSNVLAFGGPEHIKSCNGKIISGRYLAVITGPKLYVMILRCIFEPGFEQEMAIHDRQEIRLKHCWYQLGGGRQYSSVTCAPQDYNISVGDNTGRVVVYTGVFLHAEDTRHVHESSTTDRKQRVRHLSVDKLDEESSQDEDEDETRKQGNKKPVTPVKKKSTVSRTMSWAITTVYHWHSFPVLDVMYSETGNFIYSGGGERALAEWTLPHCNKPRTLPRLPGTITNITGAASGQMVLSTRDNSLHIIDQTSLMLKKVVTSIQRLVRDEYQLSKPESGVRASAMSSFLTHDPRTSSLVLNARKGHVQFYNINSSSLLFNMDITEENIVSELHHETVTSDRDRQGTLVSHSDVVCVRLSWDGQCLGSVQALDGVYVLKFWNYCAENKMFKLSTVISKPHSGLPVIDLQFSPSRSQFNDPHTYTCVSTGANGQYTVWSCTYKDGSVSWSKDKEDSYHGLPAGPVGFSQDGSSLAVGFGPCLTLWDRAFELKCSLSHVCDKSETHFIRFLEWAQGPDCSHLLVGSCSNWVRVWDTVLGHNVWQVPLQATLLVSDPGTSYMAVFTNTQKIYVFKPSSPKPDSIISAKGHNRAVAACFVSNPGVTSFEEKETGPDNTSAWYEATQLYFVTSHMELMFVKLLNPFEDQSLPSSPSLPLSLAPLQAKTPFSAMIAREVTEEEQSKDKMKRERMEEGQYENAANMGIIDKFLTFKPMSMAPLELLCTELIKSTLNKKTKSQSSSNPNTKNETENEYENEELDVISHPYEHTQSTLNPLDDSCLMWIQNLV</sequence>
<keyword evidence="2" id="KW-0690">Ribosome biogenesis</keyword>
<dbReference type="PANTHER" id="PTHR44215:SF1">
    <property type="entry name" value="WD REPEAT-CONTAINING PROTEIN 75"/>
    <property type="match status" value="1"/>
</dbReference>
<evidence type="ECO:0000256" key="8">
    <source>
        <dbReference type="SAM" id="MobiDB-lite"/>
    </source>
</evidence>
<dbReference type="InterPro" id="IPR007110">
    <property type="entry name" value="Ig-like_dom"/>
</dbReference>
<keyword evidence="3" id="KW-0698">rRNA processing</keyword>
<feature type="compositionally biased region" description="Acidic residues" evidence="8">
    <location>
        <begin position="298"/>
        <end position="309"/>
    </location>
</feature>
<keyword evidence="7" id="KW-0539">Nucleus</keyword>
<feature type="compositionally biased region" description="Basic and acidic residues" evidence="8">
    <location>
        <begin position="276"/>
        <end position="297"/>
    </location>
</feature>
<dbReference type="EMBL" id="HBUF01386464">
    <property type="protein sequence ID" value="CAG6732331.1"/>
    <property type="molecule type" value="Transcribed_RNA"/>
</dbReference>
<feature type="region of interest" description="Disordered" evidence="8">
    <location>
        <begin position="892"/>
        <end position="915"/>
    </location>
</feature>
<reference evidence="10" key="1">
    <citation type="submission" date="2021-05" db="EMBL/GenBank/DDBJ databases">
        <authorList>
            <person name="Alioto T."/>
            <person name="Alioto T."/>
            <person name="Gomez Garrido J."/>
        </authorList>
    </citation>
    <scope>NUCLEOTIDE SEQUENCE</scope>
</reference>
<dbReference type="GO" id="GO:0003723">
    <property type="term" value="F:RNA binding"/>
    <property type="evidence" value="ECO:0007669"/>
    <property type="project" value="InterPro"/>
</dbReference>
<dbReference type="AlphaFoldDB" id="A0A8D8S0F2"/>
<dbReference type="GO" id="GO:2000234">
    <property type="term" value="P:positive regulation of rRNA processing"/>
    <property type="evidence" value="ECO:0007669"/>
    <property type="project" value="TreeGrafter"/>
</dbReference>
<evidence type="ECO:0000313" key="10">
    <source>
        <dbReference type="EMBL" id="CAG6658286.1"/>
    </source>
</evidence>
<feature type="domain" description="Ig-like" evidence="9">
    <location>
        <begin position="567"/>
        <end position="666"/>
    </location>
</feature>
<dbReference type="GO" id="GO:0032040">
    <property type="term" value="C:small-subunit processome"/>
    <property type="evidence" value="ECO:0007669"/>
    <property type="project" value="InterPro"/>
</dbReference>
<dbReference type="SUPFAM" id="SSF50978">
    <property type="entry name" value="WD40 repeat-like"/>
    <property type="match status" value="2"/>
</dbReference>
<evidence type="ECO:0000259" key="9">
    <source>
        <dbReference type="PROSITE" id="PS50835"/>
    </source>
</evidence>
<feature type="region of interest" description="Disordered" evidence="8">
    <location>
        <begin position="276"/>
        <end position="325"/>
    </location>
</feature>
<keyword evidence="6" id="KW-0804">Transcription</keyword>
<dbReference type="GO" id="GO:0006364">
    <property type="term" value="P:rRNA processing"/>
    <property type="evidence" value="ECO:0007669"/>
    <property type="project" value="UniProtKB-KW"/>
</dbReference>
<dbReference type="PANTHER" id="PTHR44215">
    <property type="entry name" value="WD REPEAT-CONTAINING PROTEIN 75"/>
    <property type="match status" value="1"/>
</dbReference>
<evidence type="ECO:0000256" key="1">
    <source>
        <dbReference type="ARBA" id="ARBA00004604"/>
    </source>
</evidence>
<keyword evidence="5" id="KW-0677">Repeat</keyword>
<evidence type="ECO:0000256" key="2">
    <source>
        <dbReference type="ARBA" id="ARBA00022517"/>
    </source>
</evidence>
<dbReference type="EMBL" id="HBUF01386465">
    <property type="protein sequence ID" value="CAG6732332.1"/>
    <property type="molecule type" value="Transcribed_RNA"/>
</dbReference>
<dbReference type="Pfam" id="PF23769">
    <property type="entry name" value="Beta-prop_WDR75_2nd"/>
    <property type="match status" value="1"/>
</dbReference>
<evidence type="ECO:0000256" key="4">
    <source>
        <dbReference type="ARBA" id="ARBA00022574"/>
    </source>
</evidence>
<dbReference type="SMART" id="SM00320">
    <property type="entry name" value="WD40"/>
    <property type="match status" value="4"/>
</dbReference>
<keyword evidence="4" id="KW-0853">WD repeat</keyword>
<dbReference type="InterPro" id="IPR036322">
    <property type="entry name" value="WD40_repeat_dom_sf"/>
</dbReference>
<dbReference type="PROSITE" id="PS50835">
    <property type="entry name" value="IG_LIKE"/>
    <property type="match status" value="1"/>
</dbReference>
<protein>
    <submittedName>
        <fullName evidence="10">WD repeat-containing protein 75</fullName>
    </submittedName>
</protein>
<proteinExistence type="predicted"/>
<evidence type="ECO:0000256" key="6">
    <source>
        <dbReference type="ARBA" id="ARBA00023163"/>
    </source>
</evidence>
<accession>A0A8D8S0F2</accession>
<comment type="subcellular location">
    <subcellularLocation>
        <location evidence="1">Nucleus</location>
        <location evidence="1">Nucleolus</location>
    </subcellularLocation>
</comment>
<dbReference type="InterPro" id="IPR001680">
    <property type="entry name" value="WD40_rpt"/>
</dbReference>
<organism evidence="10">
    <name type="scientific">Cacopsylla melanoneura</name>
    <dbReference type="NCBI Taxonomy" id="428564"/>
    <lineage>
        <taxon>Eukaryota</taxon>
        <taxon>Metazoa</taxon>
        <taxon>Ecdysozoa</taxon>
        <taxon>Arthropoda</taxon>
        <taxon>Hexapoda</taxon>
        <taxon>Insecta</taxon>
        <taxon>Pterygota</taxon>
        <taxon>Neoptera</taxon>
        <taxon>Paraneoptera</taxon>
        <taxon>Hemiptera</taxon>
        <taxon>Sternorrhyncha</taxon>
        <taxon>Psylloidea</taxon>
        <taxon>Psyllidae</taxon>
        <taxon>Psyllinae</taxon>
        <taxon>Cacopsylla</taxon>
    </lineage>
</organism>
<dbReference type="InterPro" id="IPR057644">
    <property type="entry name" value="Beta-prop_WDR75_2nd"/>
</dbReference>
<evidence type="ECO:0000256" key="3">
    <source>
        <dbReference type="ARBA" id="ARBA00022552"/>
    </source>
</evidence>
<dbReference type="GO" id="GO:0045943">
    <property type="term" value="P:positive regulation of transcription by RNA polymerase I"/>
    <property type="evidence" value="ECO:0007669"/>
    <property type="project" value="InterPro"/>
</dbReference>
<name>A0A8D8S0F2_9HEMI</name>
<dbReference type="EMBL" id="HBUF01190711">
    <property type="protein sequence ID" value="CAG6658286.1"/>
    <property type="molecule type" value="Transcribed_RNA"/>
</dbReference>
<dbReference type="InterPro" id="IPR053826">
    <property type="entry name" value="WDR75"/>
</dbReference>
<dbReference type="InterPro" id="IPR015943">
    <property type="entry name" value="WD40/YVTN_repeat-like_dom_sf"/>
</dbReference>
<evidence type="ECO:0000256" key="5">
    <source>
        <dbReference type="ARBA" id="ARBA00022737"/>
    </source>
</evidence>